<dbReference type="GeneID" id="94843648"/>
<feature type="transmembrane region" description="Helical" evidence="9">
    <location>
        <begin position="368"/>
        <end position="388"/>
    </location>
</feature>
<dbReference type="GO" id="GO:0012505">
    <property type="term" value="C:endomembrane system"/>
    <property type="evidence" value="ECO:0007669"/>
    <property type="project" value="UniProtKB-SubCell"/>
</dbReference>
<comment type="pathway">
    <text evidence="2">Protein modification; protein glycosylation.</text>
</comment>
<evidence type="ECO:0000259" key="10">
    <source>
        <dbReference type="Pfam" id="PF02366"/>
    </source>
</evidence>
<dbReference type="UniPathway" id="UPA00378"/>
<sequence>MNFLAFLQKLLREKLKPFIQDPTVSVDLGGNDVFCVFFISIITFFIRFWNFQHPPNLVFDEIHFGNFTNFYIKGQYFFDIHPPLAKFLIAFIGYLSEYDGSIAFSKIYGKPYPDEFYISLRMTPIIISSLTPVFIYLALRFASFSIISSLTSALLITFDTTSLCESKFILTDGILHFFVALCLAIHNYWLTLNPGTTNYEIWKYITSLSLGCAFSVKYTAMSLCFVIGFTQIVHLFQQADYILDEELYRQVCIRAAQLFLPAISIHIIFWMIHLILIPYAGPDTSKFDIESYHLLNKTNTTDDLVDKSYILQGSFLISRVFNIILSIQFSNAMNYQPHPYMSRPIDWPLLTDVWVGFWSENQMEVDCVGNIFVNYIGFIGVLFGLFAFKKPNWIKGMRFIVGYFMSYLPFFLVPRTMFLYHYIIPLMFAAMSFGVTLDLYFPPFWKGLVVSIALLLAAFGFFFWSPLVYATQLEAESRNIRILNKAWIFGNQGRGKWVKYMHSQFDIIKRRENITQ</sequence>
<keyword evidence="7 9" id="KW-1133">Transmembrane helix</keyword>
<gene>
    <name evidence="12" type="ORF">TRFO_33195</name>
</gene>
<evidence type="ECO:0000313" key="13">
    <source>
        <dbReference type="Proteomes" id="UP000179807"/>
    </source>
</evidence>
<organism evidence="12 13">
    <name type="scientific">Tritrichomonas foetus</name>
    <dbReference type="NCBI Taxonomy" id="1144522"/>
    <lineage>
        <taxon>Eukaryota</taxon>
        <taxon>Metamonada</taxon>
        <taxon>Parabasalia</taxon>
        <taxon>Tritrichomonadida</taxon>
        <taxon>Tritrichomonadidae</taxon>
        <taxon>Tritrichomonas</taxon>
    </lineage>
</organism>
<keyword evidence="5" id="KW-0808">Transferase</keyword>
<comment type="caution">
    <text evidence="12">The sequence shown here is derived from an EMBL/GenBank/DDBJ whole genome shotgun (WGS) entry which is preliminary data.</text>
</comment>
<feature type="transmembrane region" description="Helical" evidence="9">
    <location>
        <begin position="258"/>
        <end position="280"/>
    </location>
</feature>
<dbReference type="Pfam" id="PF16192">
    <property type="entry name" value="PMT_4TMC"/>
    <property type="match status" value="1"/>
</dbReference>
<dbReference type="InterPro" id="IPR032421">
    <property type="entry name" value="PMT_4TMC"/>
</dbReference>
<dbReference type="EMBL" id="MLAK01000968">
    <property type="protein sequence ID" value="OHT00171.1"/>
    <property type="molecule type" value="Genomic_DNA"/>
</dbReference>
<evidence type="ECO:0000256" key="8">
    <source>
        <dbReference type="ARBA" id="ARBA00023136"/>
    </source>
</evidence>
<protein>
    <submittedName>
        <fullName evidence="12">Dolichyl-phosphate-mannose-protein mannosyltransferase</fullName>
    </submittedName>
</protein>
<evidence type="ECO:0000313" key="12">
    <source>
        <dbReference type="EMBL" id="OHT00171.1"/>
    </source>
</evidence>
<dbReference type="OrthoDB" id="292747at2759"/>
<feature type="transmembrane region" description="Helical" evidence="9">
    <location>
        <begin position="218"/>
        <end position="237"/>
    </location>
</feature>
<evidence type="ECO:0000256" key="1">
    <source>
        <dbReference type="ARBA" id="ARBA00004127"/>
    </source>
</evidence>
<feature type="domain" description="Protein O-mannosyl-transferase C-terminal four TM" evidence="11">
    <location>
        <begin position="328"/>
        <end position="481"/>
    </location>
</feature>
<feature type="domain" description="ArnT-like N-terminal" evidence="10">
    <location>
        <begin position="39"/>
        <end position="279"/>
    </location>
</feature>
<feature type="transmembrane region" description="Helical" evidence="9">
    <location>
        <begin position="419"/>
        <end position="441"/>
    </location>
</feature>
<dbReference type="Proteomes" id="UP000179807">
    <property type="component" value="Unassembled WGS sequence"/>
</dbReference>
<evidence type="ECO:0000256" key="3">
    <source>
        <dbReference type="ARBA" id="ARBA00007222"/>
    </source>
</evidence>
<dbReference type="AlphaFoldDB" id="A0A1J4JM80"/>
<comment type="subcellular location">
    <subcellularLocation>
        <location evidence="1">Endomembrane system</location>
        <topology evidence="1">Multi-pass membrane protein</topology>
    </subcellularLocation>
</comment>
<keyword evidence="13" id="KW-1185">Reference proteome</keyword>
<dbReference type="Pfam" id="PF02366">
    <property type="entry name" value="PMT"/>
    <property type="match status" value="1"/>
</dbReference>
<dbReference type="GO" id="GO:0004169">
    <property type="term" value="F:dolichyl-phosphate-mannose-protein mannosyltransferase activity"/>
    <property type="evidence" value="ECO:0007669"/>
    <property type="project" value="TreeGrafter"/>
</dbReference>
<dbReference type="InterPro" id="IPR003342">
    <property type="entry name" value="ArnT-like_N"/>
</dbReference>
<evidence type="ECO:0000259" key="11">
    <source>
        <dbReference type="Pfam" id="PF16192"/>
    </source>
</evidence>
<dbReference type="PANTHER" id="PTHR10050:SF46">
    <property type="entry name" value="PROTEIN O-MANNOSYL-TRANSFERASE 2"/>
    <property type="match status" value="1"/>
</dbReference>
<evidence type="ECO:0000256" key="9">
    <source>
        <dbReference type="SAM" id="Phobius"/>
    </source>
</evidence>
<feature type="transmembrane region" description="Helical" evidence="9">
    <location>
        <begin position="395"/>
        <end position="413"/>
    </location>
</feature>
<dbReference type="VEuPathDB" id="TrichDB:TRFO_33195"/>
<keyword evidence="6 9" id="KW-0812">Transmembrane</keyword>
<reference evidence="12" key="1">
    <citation type="submission" date="2016-10" db="EMBL/GenBank/DDBJ databases">
        <authorList>
            <person name="Benchimol M."/>
            <person name="Almeida L.G."/>
            <person name="Vasconcelos A.T."/>
            <person name="Perreira-Neves A."/>
            <person name="Rosa I.A."/>
            <person name="Tasca T."/>
            <person name="Bogo M.R."/>
            <person name="de Souza W."/>
        </authorList>
    </citation>
    <scope>NUCLEOTIDE SEQUENCE [LARGE SCALE GENOMIC DNA]</scope>
    <source>
        <strain evidence="12">K</strain>
    </source>
</reference>
<dbReference type="GO" id="GO:0016020">
    <property type="term" value="C:membrane"/>
    <property type="evidence" value="ECO:0007669"/>
    <property type="project" value="InterPro"/>
</dbReference>
<feature type="transmembrane region" description="Helical" evidence="9">
    <location>
        <begin position="448"/>
        <end position="469"/>
    </location>
</feature>
<evidence type="ECO:0000256" key="6">
    <source>
        <dbReference type="ARBA" id="ARBA00022692"/>
    </source>
</evidence>
<dbReference type="RefSeq" id="XP_068353307.1">
    <property type="nucleotide sequence ID" value="XM_068508944.1"/>
</dbReference>
<dbReference type="PANTHER" id="PTHR10050">
    <property type="entry name" value="DOLICHYL-PHOSPHATE-MANNOSE--PROTEIN MANNOSYLTRANSFERASE"/>
    <property type="match status" value="1"/>
</dbReference>
<evidence type="ECO:0000256" key="4">
    <source>
        <dbReference type="ARBA" id="ARBA00022676"/>
    </source>
</evidence>
<feature type="transmembrane region" description="Helical" evidence="9">
    <location>
        <begin position="33"/>
        <end position="51"/>
    </location>
</feature>
<proteinExistence type="inferred from homology"/>
<evidence type="ECO:0000256" key="5">
    <source>
        <dbReference type="ARBA" id="ARBA00022679"/>
    </source>
</evidence>
<evidence type="ECO:0000256" key="7">
    <source>
        <dbReference type="ARBA" id="ARBA00022989"/>
    </source>
</evidence>
<evidence type="ECO:0000256" key="2">
    <source>
        <dbReference type="ARBA" id="ARBA00004922"/>
    </source>
</evidence>
<keyword evidence="4 12" id="KW-0328">Glycosyltransferase</keyword>
<keyword evidence="8 9" id="KW-0472">Membrane</keyword>
<accession>A0A1J4JM80</accession>
<dbReference type="InterPro" id="IPR027005">
    <property type="entry name" value="PMT-like"/>
</dbReference>
<feature type="transmembrane region" description="Helical" evidence="9">
    <location>
        <begin position="168"/>
        <end position="189"/>
    </location>
</feature>
<name>A0A1J4JM80_9EUKA</name>
<comment type="similarity">
    <text evidence="3">Belongs to the glycosyltransferase 39 family.</text>
</comment>
<feature type="transmembrane region" description="Helical" evidence="9">
    <location>
        <begin position="133"/>
        <end position="156"/>
    </location>
</feature>